<dbReference type="InterPro" id="IPR035967">
    <property type="entry name" value="SWAP/Surp_sf"/>
</dbReference>
<gene>
    <name evidence="9" type="ORF">SAPINGB_P004931</name>
</gene>
<dbReference type="GO" id="GO:0071004">
    <property type="term" value="C:U2-type prespliceosome"/>
    <property type="evidence" value="ECO:0007669"/>
    <property type="project" value="TreeGrafter"/>
</dbReference>
<dbReference type="FunFam" id="1.10.10.790:FF:000002">
    <property type="entry name" value="Splicing factor 3A subunit 1"/>
    <property type="match status" value="1"/>
</dbReference>
<dbReference type="GeneID" id="43583746"/>
<evidence type="ECO:0000256" key="1">
    <source>
        <dbReference type="ARBA" id="ARBA00004123"/>
    </source>
</evidence>
<evidence type="ECO:0000256" key="5">
    <source>
        <dbReference type="ARBA" id="ARBA00023187"/>
    </source>
</evidence>
<feature type="compositionally biased region" description="Low complexity" evidence="7">
    <location>
        <begin position="498"/>
        <end position="508"/>
    </location>
</feature>
<evidence type="ECO:0000313" key="9">
    <source>
        <dbReference type="EMBL" id="VVT56282.1"/>
    </source>
</evidence>
<keyword evidence="3" id="KW-0747">Spliceosome</keyword>
<dbReference type="PROSITE" id="PS50128">
    <property type="entry name" value="SURP"/>
    <property type="match status" value="2"/>
</dbReference>
<dbReference type="GO" id="GO:0005686">
    <property type="term" value="C:U2 snRNP"/>
    <property type="evidence" value="ECO:0007669"/>
    <property type="project" value="TreeGrafter"/>
</dbReference>
<name>A0A5E8BYX6_9ASCO</name>
<feature type="region of interest" description="Disordered" evidence="7">
    <location>
        <begin position="462"/>
        <end position="528"/>
    </location>
</feature>
<keyword evidence="2" id="KW-0507">mRNA processing</keyword>
<dbReference type="EMBL" id="CABVLU010000004">
    <property type="protein sequence ID" value="VVT56282.1"/>
    <property type="molecule type" value="Genomic_DNA"/>
</dbReference>
<dbReference type="InterPro" id="IPR000061">
    <property type="entry name" value="Surp"/>
</dbReference>
<dbReference type="GO" id="GO:0071013">
    <property type="term" value="C:catalytic step 2 spliceosome"/>
    <property type="evidence" value="ECO:0007669"/>
    <property type="project" value="TreeGrafter"/>
</dbReference>
<organism evidence="9 10">
    <name type="scientific">Magnusiomyces paraingens</name>
    <dbReference type="NCBI Taxonomy" id="2606893"/>
    <lineage>
        <taxon>Eukaryota</taxon>
        <taxon>Fungi</taxon>
        <taxon>Dikarya</taxon>
        <taxon>Ascomycota</taxon>
        <taxon>Saccharomycotina</taxon>
        <taxon>Dipodascomycetes</taxon>
        <taxon>Dipodascales</taxon>
        <taxon>Dipodascaceae</taxon>
        <taxon>Magnusiomyces</taxon>
    </lineage>
</organism>
<evidence type="ECO:0000256" key="7">
    <source>
        <dbReference type="SAM" id="MobiDB-lite"/>
    </source>
</evidence>
<feature type="compositionally biased region" description="Low complexity" evidence="7">
    <location>
        <begin position="362"/>
        <end position="378"/>
    </location>
</feature>
<dbReference type="GO" id="GO:0000381">
    <property type="term" value="P:regulation of alternative mRNA splicing, via spliceosome"/>
    <property type="evidence" value="ECO:0007669"/>
    <property type="project" value="TreeGrafter"/>
</dbReference>
<dbReference type="InterPro" id="IPR045146">
    <property type="entry name" value="SF3A1"/>
</dbReference>
<evidence type="ECO:0000256" key="2">
    <source>
        <dbReference type="ARBA" id="ARBA00022664"/>
    </source>
</evidence>
<dbReference type="OrthoDB" id="447637at2759"/>
<keyword evidence="4" id="KW-0677">Repeat</keyword>
<dbReference type="PANTHER" id="PTHR15316">
    <property type="entry name" value="SPLICEOSOME ASSOCIATED PROTEIN 114/SWAP SPLICING FACTOR-RELATED"/>
    <property type="match status" value="1"/>
</dbReference>
<feature type="region of interest" description="Disordered" evidence="7">
    <location>
        <begin position="304"/>
        <end position="386"/>
    </location>
</feature>
<dbReference type="RefSeq" id="XP_031855537.1">
    <property type="nucleotide sequence ID" value="XM_031999646.1"/>
</dbReference>
<protein>
    <recommendedName>
        <fullName evidence="8">SURP motif domain-containing protein</fullName>
    </recommendedName>
</protein>
<accession>A0A5E8BYX6</accession>
<feature type="compositionally biased region" description="Low complexity" evidence="7">
    <location>
        <begin position="314"/>
        <end position="343"/>
    </location>
</feature>
<dbReference type="PANTHER" id="PTHR15316:SF1">
    <property type="entry name" value="SPLICING FACTOR 3A SUBUNIT 1"/>
    <property type="match status" value="1"/>
</dbReference>
<proteinExistence type="predicted"/>
<keyword evidence="10" id="KW-1185">Reference proteome</keyword>
<dbReference type="FunFam" id="1.10.10.790:FF:000001">
    <property type="entry name" value="Splicing factor 3a, subunit 1"/>
    <property type="match status" value="1"/>
</dbReference>
<dbReference type="AlphaFoldDB" id="A0A5E8BYX6"/>
<comment type="subcellular location">
    <subcellularLocation>
        <location evidence="1">Nucleus</location>
    </subcellularLocation>
</comment>
<evidence type="ECO:0000313" key="10">
    <source>
        <dbReference type="Proteomes" id="UP000398389"/>
    </source>
</evidence>
<feature type="compositionally biased region" description="Basic and acidic residues" evidence="7">
    <location>
        <begin position="510"/>
        <end position="521"/>
    </location>
</feature>
<keyword evidence="6" id="KW-0539">Nucleus</keyword>
<feature type="domain" description="SURP motif" evidence="8">
    <location>
        <begin position="142"/>
        <end position="184"/>
    </location>
</feature>
<dbReference type="InterPro" id="IPR022030">
    <property type="entry name" value="SF3A1_dom"/>
</dbReference>
<dbReference type="Pfam" id="PF12230">
    <property type="entry name" value="PRP21_like_P"/>
    <property type="match status" value="1"/>
</dbReference>
<dbReference type="Pfam" id="PF01805">
    <property type="entry name" value="Surp"/>
    <property type="match status" value="2"/>
</dbReference>
<dbReference type="GO" id="GO:0045292">
    <property type="term" value="P:mRNA cis splicing, via spliceosome"/>
    <property type="evidence" value="ECO:0007669"/>
    <property type="project" value="InterPro"/>
</dbReference>
<dbReference type="Proteomes" id="UP000398389">
    <property type="component" value="Unassembled WGS sequence"/>
</dbReference>
<dbReference type="Gene3D" id="1.10.10.790">
    <property type="entry name" value="Surp module"/>
    <property type="match status" value="2"/>
</dbReference>
<feature type="compositionally biased region" description="Basic and acidic residues" evidence="7">
    <location>
        <begin position="482"/>
        <end position="496"/>
    </location>
</feature>
<sequence length="528" mass="57945">MTSDTQPGSVQPLKTVDGLAVPANITIPPPEVRTVVEKTAAYVVRNGRAFEARIRENEQENAKFNFIKFNDPYFAFYEWRLKELETGGPGAGDAGAGAGAGTTVKTLAGTGGAAKDATGITKPEPLEFAYTLPPLSAQDLDIIKLTALYVARNGTQFQTALARAEAKNFQYDFLRPQHSLFPLYNSLVEQYKSVITPPAKLIERIKTSAHDPFSVINRARIRAEWDARQATETEKAAADARAEREAYANIDWHDFVVVETIKFTDADERNNNLPAPLSRAQLEYASLEQKRMGSLRIEEAPPDFVEEQKQEVKSAPAQAQAQTQTQVASASASASVSSTAPPVRGKVPASLPNTPRPPQQPPQAQSQQVPQVSSTLPPGMKIKSAGTSRLNKLKASGGSGGKDQMVVSPLTGELVPQSQLEEHMRISLMDPKWKEQKTIAESRQATTNLSTAEVTANIKRLVPRDDDEEDAEDSQHIHKRARDIQWDGYSRSKDQVRQQAASSTSAQQKLEAKQREMERLNKIGPRPT</sequence>
<evidence type="ECO:0000256" key="4">
    <source>
        <dbReference type="ARBA" id="ARBA00022737"/>
    </source>
</evidence>
<keyword evidence="5" id="KW-0508">mRNA splicing</keyword>
<feature type="domain" description="SURP motif" evidence="8">
    <location>
        <begin position="35"/>
        <end position="77"/>
    </location>
</feature>
<dbReference type="SMART" id="SM00648">
    <property type="entry name" value="SWAP"/>
    <property type="match status" value="2"/>
</dbReference>
<reference evidence="9 10" key="1">
    <citation type="submission" date="2019-09" db="EMBL/GenBank/DDBJ databases">
        <authorList>
            <person name="Brejova B."/>
        </authorList>
    </citation>
    <scope>NUCLEOTIDE SEQUENCE [LARGE SCALE GENOMIC DNA]</scope>
</reference>
<dbReference type="SUPFAM" id="SSF109905">
    <property type="entry name" value="Surp module (SWAP domain)"/>
    <property type="match status" value="2"/>
</dbReference>
<dbReference type="GO" id="GO:0003723">
    <property type="term" value="F:RNA binding"/>
    <property type="evidence" value="ECO:0007669"/>
    <property type="project" value="InterPro"/>
</dbReference>
<evidence type="ECO:0000259" key="8">
    <source>
        <dbReference type="PROSITE" id="PS50128"/>
    </source>
</evidence>
<evidence type="ECO:0000256" key="6">
    <source>
        <dbReference type="ARBA" id="ARBA00023242"/>
    </source>
</evidence>
<evidence type="ECO:0000256" key="3">
    <source>
        <dbReference type="ARBA" id="ARBA00022728"/>
    </source>
</evidence>